<dbReference type="GeneID" id="93686443"/>
<gene>
    <name evidence="4" type="ORF">GRI55_01515</name>
    <name evidence="3" type="ORF">QOZ97_001615</name>
</gene>
<evidence type="ECO:0000256" key="2">
    <source>
        <dbReference type="SAM" id="MobiDB-lite"/>
    </source>
</evidence>
<evidence type="ECO:0008006" key="7">
    <source>
        <dbReference type="Google" id="ProtNLM"/>
    </source>
</evidence>
<organism evidence="4 5">
    <name type="scientific">Qipengyuania citrea</name>
    <dbReference type="NCBI Taxonomy" id="225971"/>
    <lineage>
        <taxon>Bacteria</taxon>
        <taxon>Pseudomonadati</taxon>
        <taxon>Pseudomonadota</taxon>
        <taxon>Alphaproteobacteria</taxon>
        <taxon>Sphingomonadales</taxon>
        <taxon>Erythrobacteraceae</taxon>
        <taxon>Qipengyuania</taxon>
    </lineage>
</organism>
<dbReference type="Gene3D" id="3.30.930.30">
    <property type="match status" value="1"/>
</dbReference>
<comment type="caution">
    <text evidence="4">The sequence shown here is derived from an EMBL/GenBank/DDBJ whole genome shotgun (WGS) entry which is preliminary data.</text>
</comment>
<feature type="compositionally biased region" description="Basic and acidic residues" evidence="2">
    <location>
        <begin position="691"/>
        <end position="713"/>
    </location>
</feature>
<evidence type="ECO:0000313" key="5">
    <source>
        <dbReference type="Proteomes" id="UP000439914"/>
    </source>
</evidence>
<dbReference type="Pfam" id="PF01076">
    <property type="entry name" value="Mob_Pre"/>
    <property type="match status" value="1"/>
</dbReference>
<feature type="coiled-coil region" evidence="1">
    <location>
        <begin position="281"/>
        <end position="348"/>
    </location>
</feature>
<dbReference type="AlphaFoldDB" id="A0A6I4U9I5"/>
<keyword evidence="6" id="KW-1185">Reference proteome</keyword>
<proteinExistence type="predicted"/>
<keyword evidence="1" id="KW-0175">Coiled coil</keyword>
<dbReference type="RefSeq" id="WP_160765960.1">
    <property type="nucleotide sequence ID" value="NZ_JAUSWK010000002.1"/>
</dbReference>
<reference evidence="3 6" key="2">
    <citation type="submission" date="2023-07" db="EMBL/GenBank/DDBJ databases">
        <title>Genomic Encyclopedia of Type Strains, Phase IV (KMG-IV): sequencing the most valuable type-strain genomes for metagenomic binning, comparative biology and taxonomic classification.</title>
        <authorList>
            <person name="Goeker M."/>
        </authorList>
    </citation>
    <scope>NUCLEOTIDE SEQUENCE [LARGE SCALE GENOMIC DNA]</scope>
    <source>
        <strain evidence="3 6">DSM 14432</strain>
    </source>
</reference>
<feature type="region of interest" description="Disordered" evidence="2">
    <location>
        <begin position="691"/>
        <end position="725"/>
    </location>
</feature>
<protein>
    <recommendedName>
        <fullName evidence="7">Plasmid recombination enzyme</fullName>
    </recommendedName>
</protein>
<reference evidence="4 5" key="1">
    <citation type="submission" date="2019-12" db="EMBL/GenBank/DDBJ databases">
        <title>Genomic-based taxomic classification of the family Erythrobacteraceae.</title>
        <authorList>
            <person name="Xu L."/>
        </authorList>
    </citation>
    <scope>NUCLEOTIDE SEQUENCE [LARGE SCALE GENOMIC DNA]</scope>
    <source>
        <strain evidence="4 5">CGMCC 1.8703</strain>
    </source>
</reference>
<sequence>MTEKPSYAILRIGKIKSLATLDAVEWHNTRQIPAGTVEGLPPPEDLAEMSGTYRERFARVLAETGATWEQGKILAVEVLVTASPEWWEKAALNEKKEWWKAQLRFANDLFGPGLIAFTPHVDESTPHAQFVGLPLYRDIKRKPGPKPKTAEAIQRRAEEEARSAKIWRLSHDRVFGGSAERLADLQTTYHGYVKHLGLARGRDTVGVGIKHTTLKHYKKLLTQMDRDLAREAAEQQEERQVLDHYDAELREKYNRFHEDRLDLFRQEEEFRIKRDALDARQDELNIRESKLEARVKLFEERERELEESVLALRAEALVEAEARALADQRRIEADRERLEKRDQQAQLREGELATREKAADVKDEALREEGARQMTIAMQLQVVSGFFTGRLSGRWDPRSQRPHVITGELSKDDKEALSQPWPEWLKLTVRRAAQMAAARSAIAGKVRRIVASLRRRRKEARSASIAAENRITQAAAKEASAARLIAMAQENEAAMVEAATAAVSRISNAREELKLAEGARDVALSDEAEAKRSREKVEGEMTLLRDELPALRTERSDIAASVETLRKERETLENEIRHQRSEGKRLEEGRRQLERDQNIHAEATARADRSRQLVEDLFADKVALELDGDALRIDPGPAAPQRDPARIARTDLEPWVMSIADQHRSLLLALGRTEEVEEWLKKTRASLEARYPERAEELRKDQAEETKELDRRLFRQPSGVDGVGM</sequence>
<evidence type="ECO:0000313" key="6">
    <source>
        <dbReference type="Proteomes" id="UP001238601"/>
    </source>
</evidence>
<evidence type="ECO:0000256" key="1">
    <source>
        <dbReference type="SAM" id="Coils"/>
    </source>
</evidence>
<feature type="region of interest" description="Disordered" evidence="2">
    <location>
        <begin position="574"/>
        <end position="596"/>
    </location>
</feature>
<name>A0A6I4U9I5_9SPHN</name>
<dbReference type="CDD" id="cd17242">
    <property type="entry name" value="MobM_relaxase"/>
    <property type="match status" value="1"/>
</dbReference>
<dbReference type="GO" id="GO:0006310">
    <property type="term" value="P:DNA recombination"/>
    <property type="evidence" value="ECO:0007669"/>
    <property type="project" value="InterPro"/>
</dbReference>
<dbReference type="Proteomes" id="UP001238601">
    <property type="component" value="Unassembled WGS sequence"/>
</dbReference>
<accession>A0A6I4U9I5</accession>
<evidence type="ECO:0000313" key="4">
    <source>
        <dbReference type="EMBL" id="MXP34445.1"/>
    </source>
</evidence>
<dbReference type="Proteomes" id="UP000439914">
    <property type="component" value="Unassembled WGS sequence"/>
</dbReference>
<dbReference type="InterPro" id="IPR001668">
    <property type="entry name" value="Mob_Pre"/>
</dbReference>
<dbReference type="EMBL" id="JAUSWK010000002">
    <property type="protein sequence ID" value="MDQ0566082.1"/>
    <property type="molecule type" value="Genomic_DNA"/>
</dbReference>
<dbReference type="EMBL" id="WTYG01000001">
    <property type="protein sequence ID" value="MXP34445.1"/>
    <property type="molecule type" value="Genomic_DNA"/>
</dbReference>
<evidence type="ECO:0000313" key="3">
    <source>
        <dbReference type="EMBL" id="MDQ0566082.1"/>
    </source>
</evidence>
<dbReference type="GO" id="GO:0003677">
    <property type="term" value="F:DNA binding"/>
    <property type="evidence" value="ECO:0007669"/>
    <property type="project" value="InterPro"/>
</dbReference>